<feature type="region of interest" description="Disordered" evidence="2">
    <location>
        <begin position="1039"/>
        <end position="1058"/>
    </location>
</feature>
<dbReference type="InterPro" id="IPR051984">
    <property type="entry name" value="Alsin"/>
</dbReference>
<sequence length="1366" mass="143252">MASGAGGSGEVTTLPTPIPSARLDGGPLARTASSPVLGVAGSGEEAMFADHGGVPLINRNLEAVVGGSGGGRARGRPRSGTMSLPKGDRKILHSLSKAVSKLTKRVKAIETAIEALGTPKDTATFRRKFVKLCKEANAALADVLPPLFAAMPPGALEGTSADAKGASATLLRRRVNELLAVSSALAAVEEQYREKESLFLTQARSLVQLMAYDSSFRPNEPDGTAMTAESIETRERVLSAVDAAALLTAEKHDRIASLQRALAGSVTAAGSSVRADSPVPSRRTKVRKRVRVGKHLATPVAGGSSDHDNDDCSRSGEYSQEALRLLRKSSSTMLETLKPMPIGDYGVYQGLLNDDERPHGFGTLLFPSRGTLYEGEFVNGRRAGLGRLVVPGAYVFEGVFAGDVPVSSGRIVYPDGASYSGEVMVKASPAAGELLLDDYDVERSGYGAMEYLREGVVYSGMFEADALSGPGVLSALSTGASLAACRRVMAEAFEVAAQGSLVAEAMTRSRSGSGRSPPVLSPSGKLGMSRAEHDGVVRVLDSFPRFGVFYGTFAAGTLSGPGVLLCLDGSCVEAVFRDNALVGPAAFSSPLGQRVAGEIQGSSGELLGAVVERPRTAAALAAGTSAVAAELVLANMEMYEKARAGGSHMVTLLAPGNEAEQLAGAGPAGEGAMLAQTAGQSGFVDSLRSALCAPLDPRRAWESERLGKLRRQVGSSSSKWWGLVEAHLPGTLDRLAMAMAPFISSPSLGFGDRVRSLLTSLSLSPLASLVRAFVDIYNLLYGSFSAARAVSMPKGSSGAIRARAAVANAIDDLASFRLLLRLTVLEVLWMSAHGFEVPEAPGVGVGSAAARGTPDSFDMPPGWEVLSLDVLDTVLFERTWQVLSELLRARCFAANHALASKIAGFARVSLRDLGVKDELLLDADARVRGGVTDSLPPVISSMSSVGGLTSEYVYDQSEDDDQVPDSGDAGTDVAETGARGDDGDDGDDGNDEDDAEVDEEDDVDDEDGYEAGVVMTTDDEPGGGVFEFDEGLTSPRVAVGSGEAAQRSPRGGVRSGGGSSSSIFAAFDAVDSPDFAHVDFFDADETCETGDETDDAGILLRVPVSRQVVAKESTTLSDPYHAAIACMERVAHEVSPRSKLAALMGGSEAVVSAVQAAKERSGSASCAVALGAEDMFPILVYTMVKARMEEVASCIELLKLFVCEEFEGEEACYRVASLESAANFLGSLDPRVRDSGGALLPPSVLESNMVFAMYSGVTRSSDGAVERRSGQVGGVSWVVDLLQTIGYAPHLDYHYDDILFRPQWRDEVLEFPDMASSLLDAAGLELVGSEDGGGDGLLRIRFVRRYPLSVYVLLADALAAESWKDE</sequence>
<dbReference type="Proteomes" id="UP000054408">
    <property type="component" value="Unassembled WGS sequence"/>
</dbReference>
<dbReference type="STRING" id="461836.A0A0L0D6Z4"/>
<feature type="compositionally biased region" description="Basic residues" evidence="2">
    <location>
        <begin position="282"/>
        <end position="294"/>
    </location>
</feature>
<feature type="region of interest" description="Disordered" evidence="2">
    <location>
        <begin position="1"/>
        <end position="27"/>
    </location>
</feature>
<dbReference type="GO" id="GO:0016197">
    <property type="term" value="P:endosomal transport"/>
    <property type="evidence" value="ECO:0007669"/>
    <property type="project" value="TreeGrafter"/>
</dbReference>
<evidence type="ECO:0000313" key="4">
    <source>
        <dbReference type="EMBL" id="KNC48137.1"/>
    </source>
</evidence>
<dbReference type="InterPro" id="IPR037191">
    <property type="entry name" value="VPS9_dom_sf"/>
</dbReference>
<dbReference type="Pfam" id="PF02204">
    <property type="entry name" value="VPS9"/>
    <property type="match status" value="1"/>
</dbReference>
<feature type="region of interest" description="Disordered" evidence="2">
    <location>
        <begin position="67"/>
        <end position="86"/>
    </location>
</feature>
<dbReference type="Pfam" id="PF02493">
    <property type="entry name" value="MORN"/>
    <property type="match status" value="1"/>
</dbReference>
<reference evidence="4 5" key="1">
    <citation type="submission" date="2010-05" db="EMBL/GenBank/DDBJ databases">
        <title>The Genome Sequence of Thecamonas trahens ATCC 50062.</title>
        <authorList>
            <consortium name="The Broad Institute Genome Sequencing Platform"/>
            <person name="Russ C."/>
            <person name="Cuomo C."/>
            <person name="Shea T."/>
            <person name="Young S.K."/>
            <person name="Zeng Q."/>
            <person name="Koehrsen M."/>
            <person name="Haas B."/>
            <person name="Borodovsky M."/>
            <person name="Guigo R."/>
            <person name="Alvarado L."/>
            <person name="Berlin A."/>
            <person name="Bochicchio J."/>
            <person name="Borenstein D."/>
            <person name="Chapman S."/>
            <person name="Chen Z."/>
            <person name="Freedman E."/>
            <person name="Gellesch M."/>
            <person name="Goldberg J."/>
            <person name="Griggs A."/>
            <person name="Gujja S."/>
            <person name="Heilman E."/>
            <person name="Heiman D."/>
            <person name="Hepburn T."/>
            <person name="Howarth C."/>
            <person name="Jen D."/>
            <person name="Larson L."/>
            <person name="Mehta T."/>
            <person name="Park D."/>
            <person name="Pearson M."/>
            <person name="Roberts A."/>
            <person name="Saif S."/>
            <person name="Shenoy N."/>
            <person name="Sisk P."/>
            <person name="Stolte C."/>
            <person name="Sykes S."/>
            <person name="Thomson T."/>
            <person name="Walk T."/>
            <person name="White J."/>
            <person name="Yandava C."/>
            <person name="Burger G."/>
            <person name="Gray M.W."/>
            <person name="Holland P.W.H."/>
            <person name="King N."/>
            <person name="Lang F.B.F."/>
            <person name="Roger A.J."/>
            <person name="Ruiz-Trillo I."/>
            <person name="Lander E."/>
            <person name="Nusbaum C."/>
        </authorList>
    </citation>
    <scope>NUCLEOTIDE SEQUENCE [LARGE SCALE GENOMIC DNA]</scope>
    <source>
        <strain evidence="4 5">ATCC 50062</strain>
    </source>
</reference>
<feature type="region of interest" description="Disordered" evidence="2">
    <location>
        <begin position="958"/>
        <end position="1007"/>
    </location>
</feature>
<dbReference type="GO" id="GO:0005737">
    <property type="term" value="C:cytoplasm"/>
    <property type="evidence" value="ECO:0007669"/>
    <property type="project" value="TreeGrafter"/>
</dbReference>
<dbReference type="InterPro" id="IPR003409">
    <property type="entry name" value="MORN"/>
</dbReference>
<gene>
    <name evidence="4" type="ORF">AMSG_04366</name>
</gene>
<dbReference type="SUPFAM" id="SSF109993">
    <property type="entry name" value="VPS9 domain"/>
    <property type="match status" value="1"/>
</dbReference>
<dbReference type="SUPFAM" id="SSF82185">
    <property type="entry name" value="Histone H3 K4-specific methyltransferase SET7/9 N-terminal domain"/>
    <property type="match status" value="1"/>
</dbReference>
<dbReference type="GO" id="GO:0031267">
    <property type="term" value="F:small GTPase binding"/>
    <property type="evidence" value="ECO:0007669"/>
    <property type="project" value="TreeGrafter"/>
</dbReference>
<dbReference type="EMBL" id="GL349450">
    <property type="protein sequence ID" value="KNC48137.1"/>
    <property type="molecule type" value="Genomic_DNA"/>
</dbReference>
<dbReference type="Gene3D" id="1.20.1050.80">
    <property type="entry name" value="VPS9 domain"/>
    <property type="match status" value="1"/>
</dbReference>
<feature type="compositionally biased region" description="Acidic residues" evidence="2">
    <location>
        <begin position="982"/>
        <end position="1007"/>
    </location>
</feature>
<dbReference type="OrthoDB" id="406044at2759"/>
<feature type="domain" description="VPS9" evidence="3">
    <location>
        <begin position="1092"/>
        <end position="1234"/>
    </location>
</feature>
<dbReference type="SMART" id="SM00167">
    <property type="entry name" value="VPS9"/>
    <property type="match status" value="1"/>
</dbReference>
<feature type="region of interest" description="Disordered" evidence="2">
    <location>
        <begin position="267"/>
        <end position="316"/>
    </location>
</feature>
<keyword evidence="1" id="KW-0677">Repeat</keyword>
<dbReference type="PANTHER" id="PTHR46089:SF2">
    <property type="entry name" value="ALSIN HOMOLOG"/>
    <property type="match status" value="1"/>
</dbReference>
<accession>A0A0L0D6Z4</accession>
<protein>
    <submittedName>
        <fullName evidence="4">MORN repeat protein</fullName>
    </submittedName>
</protein>
<dbReference type="InterPro" id="IPR003123">
    <property type="entry name" value="VPS9"/>
</dbReference>
<dbReference type="PROSITE" id="PS51205">
    <property type="entry name" value="VPS9"/>
    <property type="match status" value="1"/>
</dbReference>
<feature type="compositionally biased region" description="Low complexity" evidence="2">
    <location>
        <begin position="508"/>
        <end position="524"/>
    </location>
</feature>
<evidence type="ECO:0000256" key="2">
    <source>
        <dbReference type="SAM" id="MobiDB-lite"/>
    </source>
</evidence>
<dbReference type="GO" id="GO:0005085">
    <property type="term" value="F:guanyl-nucleotide exchange factor activity"/>
    <property type="evidence" value="ECO:0007669"/>
    <property type="project" value="TreeGrafter"/>
</dbReference>
<organism evidence="4 5">
    <name type="scientific">Thecamonas trahens ATCC 50062</name>
    <dbReference type="NCBI Taxonomy" id="461836"/>
    <lineage>
        <taxon>Eukaryota</taxon>
        <taxon>Apusozoa</taxon>
        <taxon>Apusomonadida</taxon>
        <taxon>Apusomonadidae</taxon>
        <taxon>Thecamonas</taxon>
    </lineage>
</organism>
<name>A0A0L0D6Z4_THETB</name>
<feature type="region of interest" description="Disordered" evidence="2">
    <location>
        <begin position="507"/>
        <end position="527"/>
    </location>
</feature>
<dbReference type="PANTHER" id="PTHR46089">
    <property type="entry name" value="ALSIN HOMOLOG"/>
    <property type="match status" value="1"/>
</dbReference>
<evidence type="ECO:0000259" key="3">
    <source>
        <dbReference type="PROSITE" id="PS51205"/>
    </source>
</evidence>
<proteinExistence type="predicted"/>
<keyword evidence="5" id="KW-1185">Reference proteome</keyword>
<dbReference type="GeneID" id="25563911"/>
<feature type="compositionally biased region" description="Basic and acidic residues" evidence="2">
    <location>
        <begin position="305"/>
        <end position="314"/>
    </location>
</feature>
<evidence type="ECO:0000256" key="1">
    <source>
        <dbReference type="ARBA" id="ARBA00022737"/>
    </source>
</evidence>
<dbReference type="RefSeq" id="XP_013758707.1">
    <property type="nucleotide sequence ID" value="XM_013903253.1"/>
</dbReference>
<evidence type="ECO:0000313" key="5">
    <source>
        <dbReference type="Proteomes" id="UP000054408"/>
    </source>
</evidence>